<feature type="signal peptide" evidence="9">
    <location>
        <begin position="1"/>
        <end position="21"/>
    </location>
</feature>
<dbReference type="AlphaFoldDB" id="A0A368UR76"/>
<evidence type="ECO:0000313" key="11">
    <source>
        <dbReference type="Proteomes" id="UP000252733"/>
    </source>
</evidence>
<dbReference type="Proteomes" id="UP000252733">
    <property type="component" value="Unassembled WGS sequence"/>
</dbReference>
<dbReference type="PANTHER" id="PTHR30026">
    <property type="entry name" value="OUTER MEMBRANE PROTEIN TOLC"/>
    <property type="match status" value="1"/>
</dbReference>
<dbReference type="GO" id="GO:0015562">
    <property type="term" value="F:efflux transmembrane transporter activity"/>
    <property type="evidence" value="ECO:0007669"/>
    <property type="project" value="InterPro"/>
</dbReference>
<comment type="similarity">
    <text evidence="2">Belongs to the outer membrane factor (OMF) (TC 1.B.17) family.</text>
</comment>
<dbReference type="SUPFAM" id="SSF56954">
    <property type="entry name" value="Outer membrane efflux proteins (OEP)"/>
    <property type="match status" value="1"/>
</dbReference>
<evidence type="ECO:0000313" key="10">
    <source>
        <dbReference type="EMBL" id="RCW31338.1"/>
    </source>
</evidence>
<comment type="caution">
    <text evidence="10">The sequence shown here is derived from an EMBL/GenBank/DDBJ whole genome shotgun (WGS) entry which is preliminary data.</text>
</comment>
<evidence type="ECO:0000256" key="8">
    <source>
        <dbReference type="SAM" id="Coils"/>
    </source>
</evidence>
<evidence type="ECO:0000256" key="7">
    <source>
        <dbReference type="ARBA" id="ARBA00023237"/>
    </source>
</evidence>
<dbReference type="Gene3D" id="1.20.1600.10">
    <property type="entry name" value="Outer membrane efflux proteins (OEP)"/>
    <property type="match status" value="1"/>
</dbReference>
<keyword evidence="5" id="KW-0812">Transmembrane</keyword>
<dbReference type="GO" id="GO:1990281">
    <property type="term" value="C:efflux pump complex"/>
    <property type="evidence" value="ECO:0007669"/>
    <property type="project" value="TreeGrafter"/>
</dbReference>
<accession>A0A368UR76</accession>
<evidence type="ECO:0000256" key="4">
    <source>
        <dbReference type="ARBA" id="ARBA00022452"/>
    </source>
</evidence>
<feature type="coiled-coil region" evidence="8">
    <location>
        <begin position="114"/>
        <end position="176"/>
    </location>
</feature>
<evidence type="ECO:0000256" key="9">
    <source>
        <dbReference type="SAM" id="SignalP"/>
    </source>
</evidence>
<comment type="subcellular location">
    <subcellularLocation>
        <location evidence="1">Cell outer membrane</location>
    </subcellularLocation>
</comment>
<dbReference type="EMBL" id="QPIZ01000018">
    <property type="protein sequence ID" value="RCW31338.1"/>
    <property type="molecule type" value="Genomic_DNA"/>
</dbReference>
<gene>
    <name evidence="10" type="ORF">DFO77_11855</name>
</gene>
<feature type="chain" id="PRO_5017010599" evidence="9">
    <location>
        <begin position="22"/>
        <end position="444"/>
    </location>
</feature>
<keyword evidence="4" id="KW-1134">Transmembrane beta strand</keyword>
<dbReference type="RefSeq" id="WP_114437463.1">
    <property type="nucleotide sequence ID" value="NZ_QPIZ01000018.1"/>
</dbReference>
<evidence type="ECO:0000256" key="3">
    <source>
        <dbReference type="ARBA" id="ARBA00022448"/>
    </source>
</evidence>
<dbReference type="GO" id="GO:0009279">
    <property type="term" value="C:cell outer membrane"/>
    <property type="evidence" value="ECO:0007669"/>
    <property type="project" value="UniProtKB-SubCell"/>
</dbReference>
<organism evidence="10 11">
    <name type="scientific">Marinilabilia salmonicolor</name>
    <dbReference type="NCBI Taxonomy" id="989"/>
    <lineage>
        <taxon>Bacteria</taxon>
        <taxon>Pseudomonadati</taxon>
        <taxon>Bacteroidota</taxon>
        <taxon>Bacteroidia</taxon>
        <taxon>Marinilabiliales</taxon>
        <taxon>Marinilabiliaceae</taxon>
        <taxon>Marinilabilia</taxon>
    </lineage>
</organism>
<keyword evidence="8" id="KW-0175">Coiled coil</keyword>
<protein>
    <submittedName>
        <fullName evidence="10">Outer membrane protein</fullName>
    </submittedName>
</protein>
<keyword evidence="6" id="KW-0472">Membrane</keyword>
<dbReference type="Pfam" id="PF02321">
    <property type="entry name" value="OEP"/>
    <property type="match status" value="2"/>
</dbReference>
<keyword evidence="7" id="KW-0998">Cell outer membrane</keyword>
<evidence type="ECO:0000256" key="2">
    <source>
        <dbReference type="ARBA" id="ARBA00007613"/>
    </source>
</evidence>
<dbReference type="InterPro" id="IPR051906">
    <property type="entry name" value="TolC-like"/>
</dbReference>
<evidence type="ECO:0000256" key="5">
    <source>
        <dbReference type="ARBA" id="ARBA00022692"/>
    </source>
</evidence>
<keyword evidence="9" id="KW-0732">Signal</keyword>
<reference evidence="10 11" key="1">
    <citation type="submission" date="2018-07" db="EMBL/GenBank/DDBJ databases">
        <title>Freshwater and sediment microbial communities from various areas in North America, analyzing microbe dynamics in response to fracking.</title>
        <authorList>
            <person name="Lamendella R."/>
        </authorList>
    </citation>
    <scope>NUCLEOTIDE SEQUENCE [LARGE SCALE GENOMIC DNA]</scope>
    <source>
        <strain evidence="10 11">160A</strain>
    </source>
</reference>
<evidence type="ECO:0000256" key="1">
    <source>
        <dbReference type="ARBA" id="ARBA00004442"/>
    </source>
</evidence>
<dbReference type="InterPro" id="IPR003423">
    <property type="entry name" value="OMP_efflux"/>
</dbReference>
<keyword evidence="3" id="KW-0813">Transport</keyword>
<dbReference type="GO" id="GO:0015288">
    <property type="term" value="F:porin activity"/>
    <property type="evidence" value="ECO:0007669"/>
    <property type="project" value="TreeGrafter"/>
</dbReference>
<evidence type="ECO:0000256" key="6">
    <source>
        <dbReference type="ARBA" id="ARBA00023136"/>
    </source>
</evidence>
<keyword evidence="11" id="KW-1185">Reference proteome</keyword>
<dbReference type="PANTHER" id="PTHR30026:SF20">
    <property type="entry name" value="OUTER MEMBRANE PROTEIN TOLC"/>
    <property type="match status" value="1"/>
</dbReference>
<name>A0A368UR76_9BACT</name>
<proteinExistence type="inferred from homology"/>
<sequence>MRNIAAILMLPMLLAFTEADAQQPEQWSLKDCIEYAKDNNLSIKQQSLNTEYQQNVYEQKKLDRIPSVNGSVGYQLSFGRVLDDTSYEITDQTTQFGRFSIGASVPLFQGFSLNNQINRDKANWQASRKELEAAKNDLALNITSLYLQVLFDKELLQVAQEQYKVAREQVENTQKLVDAGRVAEGNLLEIKSQAAREALTVTQMENNLTMSLLSLAQSLDLEDTGNFDVVTPEIPELKQNTLTPPSDLFIQAVDLMPEIEASEFNLESERFALKAAQGQLYPSLNMDAGWNTSVTKKESTVDFDFGEHFSDNATQYVGLTLRIPVFNGLAARNNVKNTKLSIRSAQHDLEKEKQTLRKEIQQAYADAQAAYLKYNSAQTAVNSYEESLRYTEKKYSVGLVSPVDYSVARTDYLKAQSDFLQSKYEYVLRTKVLDFYTGAPLNLD</sequence>